<comment type="caution">
    <text evidence="6">The sequence shown here is derived from an EMBL/GenBank/DDBJ whole genome shotgun (WGS) entry which is preliminary data.</text>
</comment>
<dbReference type="RefSeq" id="WP_035134257.1">
    <property type="nucleotide sequence ID" value="NZ_JPMD01000033.1"/>
</dbReference>
<name>A0A084J9F9_9CLOT</name>
<accession>A0A084J9F9</accession>
<dbReference type="STRING" id="318464.IO99_13980"/>
<dbReference type="Gene3D" id="3.40.50.300">
    <property type="entry name" value="P-loop containing nucleotide triphosphate hydrolases"/>
    <property type="match status" value="1"/>
</dbReference>
<reference evidence="6 7" key="1">
    <citation type="submission" date="2014-07" db="EMBL/GenBank/DDBJ databases">
        <title>Draft genome of Clostridium sulfidigenes 113A isolated from sediments associated with methane hydrate from Krishna Godavari basin.</title>
        <authorList>
            <person name="Honkalas V.S."/>
            <person name="Dabir A.P."/>
            <person name="Arora P."/>
            <person name="Dhakephalkar P.K."/>
        </authorList>
    </citation>
    <scope>NUCLEOTIDE SEQUENCE [LARGE SCALE GENOMIC DNA]</scope>
    <source>
        <strain evidence="6 7">113A</strain>
    </source>
</reference>
<dbReference type="SMART" id="SM00382">
    <property type="entry name" value="AAA"/>
    <property type="match status" value="1"/>
</dbReference>
<evidence type="ECO:0000313" key="6">
    <source>
        <dbReference type="EMBL" id="KEZ85593.1"/>
    </source>
</evidence>
<keyword evidence="4" id="KW-0067">ATP-binding</keyword>
<keyword evidence="2" id="KW-0813">Transport</keyword>
<evidence type="ECO:0000313" key="7">
    <source>
        <dbReference type="Proteomes" id="UP000028542"/>
    </source>
</evidence>
<dbReference type="PANTHER" id="PTHR43423">
    <property type="entry name" value="ABC TRANSPORTER I FAMILY MEMBER 17"/>
    <property type="match status" value="1"/>
</dbReference>
<dbReference type="InterPro" id="IPR003439">
    <property type="entry name" value="ABC_transporter-like_ATP-bd"/>
</dbReference>
<evidence type="ECO:0000256" key="3">
    <source>
        <dbReference type="ARBA" id="ARBA00022741"/>
    </source>
</evidence>
<gene>
    <name evidence="6" type="ORF">IO99_13980</name>
</gene>
<protein>
    <recommendedName>
        <fullName evidence="5">ABC transporter domain-containing protein</fullName>
    </recommendedName>
</protein>
<dbReference type="CDD" id="cd03225">
    <property type="entry name" value="ABC_cobalt_CbiO_domain1"/>
    <property type="match status" value="1"/>
</dbReference>
<dbReference type="PROSITE" id="PS00211">
    <property type="entry name" value="ABC_TRANSPORTER_1"/>
    <property type="match status" value="1"/>
</dbReference>
<organism evidence="6 7">
    <name type="scientific">Clostridium sulfidigenes</name>
    <dbReference type="NCBI Taxonomy" id="318464"/>
    <lineage>
        <taxon>Bacteria</taxon>
        <taxon>Bacillati</taxon>
        <taxon>Bacillota</taxon>
        <taxon>Clostridia</taxon>
        <taxon>Eubacteriales</taxon>
        <taxon>Clostridiaceae</taxon>
        <taxon>Clostridium</taxon>
    </lineage>
</organism>
<dbReference type="InterPro" id="IPR027417">
    <property type="entry name" value="P-loop_NTPase"/>
</dbReference>
<dbReference type="eggNOG" id="COG4619">
    <property type="taxonomic scope" value="Bacteria"/>
</dbReference>
<dbReference type="PROSITE" id="PS50893">
    <property type="entry name" value="ABC_TRANSPORTER_2"/>
    <property type="match status" value="1"/>
</dbReference>
<comment type="subcellular location">
    <subcellularLocation>
        <location evidence="1">Cell membrane</location>
        <topology evidence="1">Peripheral membrane protein</topology>
    </subcellularLocation>
</comment>
<evidence type="ECO:0000256" key="2">
    <source>
        <dbReference type="ARBA" id="ARBA00022448"/>
    </source>
</evidence>
<dbReference type="GO" id="GO:0005524">
    <property type="term" value="F:ATP binding"/>
    <property type="evidence" value="ECO:0007669"/>
    <property type="project" value="UniProtKB-KW"/>
</dbReference>
<dbReference type="PANTHER" id="PTHR43423:SF1">
    <property type="entry name" value="ABC TRANSPORTER I FAMILY MEMBER 17"/>
    <property type="match status" value="1"/>
</dbReference>
<dbReference type="InterPro" id="IPR003593">
    <property type="entry name" value="AAA+_ATPase"/>
</dbReference>
<dbReference type="EMBL" id="JPMD01000033">
    <property type="protein sequence ID" value="KEZ85593.1"/>
    <property type="molecule type" value="Genomic_DNA"/>
</dbReference>
<dbReference type="AlphaFoldDB" id="A0A084J9F9"/>
<evidence type="ECO:0000256" key="1">
    <source>
        <dbReference type="ARBA" id="ARBA00004202"/>
    </source>
</evidence>
<sequence>MSILSLKNVSFQDANTKVLKDINLEINEGDFITITGPSGGGKSTLLRILGDLISPTSGHVYLRDKDYSEIPPLKLRNEINYFFQQPYLFGNTVYDNLSFTYEIRKKNIDNSKIYMLLEKFNIDKDYLSKDINKLSGGEKQRISLIRSLLHPGPVLLLDEITSALDKENKLLVEHIMKDMNNKGHTILWITHDLSQIKDLGNKKIIIEDGTIISKEGF</sequence>
<dbReference type="InterPro" id="IPR017871">
    <property type="entry name" value="ABC_transporter-like_CS"/>
</dbReference>
<evidence type="ECO:0000256" key="4">
    <source>
        <dbReference type="ARBA" id="ARBA00022840"/>
    </source>
</evidence>
<dbReference type="InterPro" id="IPR015856">
    <property type="entry name" value="ABC_transpr_CbiO/EcfA_su"/>
</dbReference>
<feature type="domain" description="ABC transporter" evidence="5">
    <location>
        <begin position="4"/>
        <end position="217"/>
    </location>
</feature>
<dbReference type="GO" id="GO:0022857">
    <property type="term" value="F:transmembrane transporter activity"/>
    <property type="evidence" value="ECO:0007669"/>
    <property type="project" value="UniProtKB-ARBA"/>
</dbReference>
<evidence type="ECO:0000259" key="5">
    <source>
        <dbReference type="PROSITE" id="PS50893"/>
    </source>
</evidence>
<dbReference type="GO" id="GO:0016887">
    <property type="term" value="F:ATP hydrolysis activity"/>
    <property type="evidence" value="ECO:0007669"/>
    <property type="project" value="InterPro"/>
</dbReference>
<dbReference type="Proteomes" id="UP000028542">
    <property type="component" value="Unassembled WGS sequence"/>
</dbReference>
<dbReference type="SUPFAM" id="SSF52540">
    <property type="entry name" value="P-loop containing nucleoside triphosphate hydrolases"/>
    <property type="match status" value="1"/>
</dbReference>
<dbReference type="GO" id="GO:0005886">
    <property type="term" value="C:plasma membrane"/>
    <property type="evidence" value="ECO:0007669"/>
    <property type="project" value="UniProtKB-SubCell"/>
</dbReference>
<dbReference type="Pfam" id="PF00005">
    <property type="entry name" value="ABC_tran"/>
    <property type="match status" value="1"/>
</dbReference>
<proteinExistence type="predicted"/>
<keyword evidence="3" id="KW-0547">Nucleotide-binding</keyword>
<keyword evidence="7" id="KW-1185">Reference proteome</keyword>